<evidence type="ECO:0000313" key="2">
    <source>
        <dbReference type="Proteomes" id="UP001234297"/>
    </source>
</evidence>
<dbReference type="Proteomes" id="UP001234297">
    <property type="component" value="Chromosome 7"/>
</dbReference>
<reference evidence="1 2" key="1">
    <citation type="journal article" date="2022" name="Hortic Res">
        <title>A haplotype resolved chromosomal level avocado genome allows analysis of novel avocado genes.</title>
        <authorList>
            <person name="Nath O."/>
            <person name="Fletcher S.J."/>
            <person name="Hayward A."/>
            <person name="Shaw L.M."/>
            <person name="Masouleh A.K."/>
            <person name="Furtado A."/>
            <person name="Henry R.J."/>
            <person name="Mitter N."/>
        </authorList>
    </citation>
    <scope>NUCLEOTIDE SEQUENCE [LARGE SCALE GENOMIC DNA]</scope>
    <source>
        <strain evidence="2">cv. Hass</strain>
    </source>
</reference>
<evidence type="ECO:0000313" key="1">
    <source>
        <dbReference type="EMBL" id="KAJ8630361.1"/>
    </source>
</evidence>
<keyword evidence="2" id="KW-1185">Reference proteome</keyword>
<organism evidence="1 2">
    <name type="scientific">Persea americana</name>
    <name type="common">Avocado</name>
    <dbReference type="NCBI Taxonomy" id="3435"/>
    <lineage>
        <taxon>Eukaryota</taxon>
        <taxon>Viridiplantae</taxon>
        <taxon>Streptophyta</taxon>
        <taxon>Embryophyta</taxon>
        <taxon>Tracheophyta</taxon>
        <taxon>Spermatophyta</taxon>
        <taxon>Magnoliopsida</taxon>
        <taxon>Magnoliidae</taxon>
        <taxon>Laurales</taxon>
        <taxon>Lauraceae</taxon>
        <taxon>Persea</taxon>
    </lineage>
</organism>
<sequence length="173" mass="18997">MKLFIFFLLSLLFLEAPSCEAESLIQETCKKASQVNYTLCITALESDPRSPTADLAGLGSISIGLSLANATQTWSHIQKMLKSGQFDSYDRARLEDCLELYSEAISDLTESLTALKGESYMDVNVQVSAAMTDSVTCEDGFKEKEGRVSPLTEENYYLSQLGSIALAIVARLR</sequence>
<dbReference type="EMBL" id="CM056815">
    <property type="protein sequence ID" value="KAJ8630361.1"/>
    <property type="molecule type" value="Genomic_DNA"/>
</dbReference>
<name>A0ACC2LAB3_PERAE</name>
<proteinExistence type="predicted"/>
<protein>
    <submittedName>
        <fullName evidence="1">Uncharacterized protein</fullName>
    </submittedName>
</protein>
<comment type="caution">
    <text evidence="1">The sequence shown here is derived from an EMBL/GenBank/DDBJ whole genome shotgun (WGS) entry which is preliminary data.</text>
</comment>
<accession>A0ACC2LAB3</accession>
<gene>
    <name evidence="1" type="ORF">MRB53_023684</name>
</gene>